<feature type="transmembrane region" description="Helical" evidence="12">
    <location>
        <begin position="133"/>
        <end position="159"/>
    </location>
</feature>
<name>A0A4Y2EJT5_ARAVE</name>
<evidence type="ECO:0000256" key="2">
    <source>
        <dbReference type="ARBA" id="ARBA00009010"/>
    </source>
</evidence>
<keyword evidence="3 9" id="KW-0808">Transferase</keyword>
<dbReference type="GO" id="GO:0008203">
    <property type="term" value="P:cholesterol metabolic process"/>
    <property type="evidence" value="ECO:0007669"/>
    <property type="project" value="TreeGrafter"/>
</dbReference>
<evidence type="ECO:0000256" key="9">
    <source>
        <dbReference type="PIRNR" id="PIRNR000439"/>
    </source>
</evidence>
<evidence type="ECO:0000256" key="6">
    <source>
        <dbReference type="ARBA" id="ARBA00022989"/>
    </source>
</evidence>
<evidence type="ECO:0000256" key="12">
    <source>
        <dbReference type="SAM" id="Phobius"/>
    </source>
</evidence>
<organism evidence="13 14">
    <name type="scientific">Araneus ventricosus</name>
    <name type="common">Orbweaver spider</name>
    <name type="synonym">Epeira ventricosa</name>
    <dbReference type="NCBI Taxonomy" id="182803"/>
    <lineage>
        <taxon>Eukaryota</taxon>
        <taxon>Metazoa</taxon>
        <taxon>Ecdysozoa</taxon>
        <taxon>Arthropoda</taxon>
        <taxon>Chelicerata</taxon>
        <taxon>Arachnida</taxon>
        <taxon>Araneae</taxon>
        <taxon>Araneomorphae</taxon>
        <taxon>Entelegynae</taxon>
        <taxon>Araneoidea</taxon>
        <taxon>Araneidae</taxon>
        <taxon>Araneus</taxon>
    </lineage>
</organism>
<evidence type="ECO:0000256" key="7">
    <source>
        <dbReference type="ARBA" id="ARBA00023136"/>
    </source>
</evidence>
<dbReference type="PANTHER" id="PTHR10408">
    <property type="entry name" value="STEROL O-ACYLTRANSFERASE"/>
    <property type="match status" value="1"/>
</dbReference>
<evidence type="ECO:0000256" key="11">
    <source>
        <dbReference type="SAM" id="MobiDB-lite"/>
    </source>
</evidence>
<dbReference type="OrthoDB" id="6407650at2759"/>
<reference evidence="13 14" key="1">
    <citation type="journal article" date="2019" name="Sci. Rep.">
        <title>Orb-weaving spider Araneus ventricosus genome elucidates the spidroin gene catalogue.</title>
        <authorList>
            <person name="Kono N."/>
            <person name="Nakamura H."/>
            <person name="Ohtoshi R."/>
            <person name="Moran D.A.P."/>
            <person name="Shinohara A."/>
            <person name="Yoshida Y."/>
            <person name="Fujiwara M."/>
            <person name="Mori M."/>
            <person name="Tomita M."/>
            <person name="Arakawa K."/>
        </authorList>
    </citation>
    <scope>NUCLEOTIDE SEQUENCE [LARGE SCALE GENOMIC DNA]</scope>
</reference>
<feature type="transmembrane region" description="Helical" evidence="12">
    <location>
        <begin position="287"/>
        <end position="310"/>
    </location>
</feature>
<accession>A0A4Y2EJT5</accession>
<gene>
    <name evidence="13" type="primary">Soat1_3</name>
    <name evidence="13" type="ORF">AVEN_36142_1</name>
</gene>
<keyword evidence="4 12" id="KW-0812">Transmembrane</keyword>
<feature type="transmembrane region" description="Helical" evidence="12">
    <location>
        <begin position="464"/>
        <end position="486"/>
    </location>
</feature>
<sequence length="515" mass="60317">MSKGSVEGKPPLSVQPGELRLILQALRSDILQDVDTKLLKGIDRLVMELELKYRKPQNGLAEKPSSPKGTGNPKELPPKEFVLRNSTLTNLWDNAHLRSVYNICLSLFVLLYLNITIFYFLNVQKLKKDLAMVFWTFGQFHIVTAIWFAINLSIVFVLYPTFRFWATTRLFVKQKGLYDYLFCVLFVLYETAFLVIPARIIIVYNLPPVSSFTVLAEQSRLFMKTYAFVRENITRALNYKPHQDGDKEDSDSGPCPEVEKLIYFLFVPTLVYRDNYPRTSHIRWSYVAWNFLQVFCCIIGAYIPCTYFIVDTFNKIGNEPIPLVNFMGTLAMSIFAGGILMFLVFYGMFHCWLNAFAEMLRFGDRMFYDDWWNCTSFAKYYRSWNMVVYDWLYSYIYRDMYVVLGRSRTGAMLTVFLISAIIHEYILAICFKFVFPLLFILFSTLGVILVFITRRRTSSFWNVFLWGSMFQGWGLLTVFYSLEWYARINCPRTSDSWLDYVVPRSFHCNVISLPS</sequence>
<keyword evidence="6 12" id="KW-1133">Transmembrane helix</keyword>
<keyword evidence="5 9" id="KW-0256">Endoplasmic reticulum</keyword>
<feature type="transmembrane region" description="Helical" evidence="12">
    <location>
        <begin position="100"/>
        <end position="121"/>
    </location>
</feature>
<comment type="similarity">
    <text evidence="2 9">Belongs to the membrane-bound acyltransferase family. Sterol o-acyltransferase subfamily.</text>
</comment>
<dbReference type="PIRSF" id="PIRSF000439">
    <property type="entry name" value="Oat_ACAT_DAG_ARE"/>
    <property type="match status" value="1"/>
</dbReference>
<evidence type="ECO:0000256" key="3">
    <source>
        <dbReference type="ARBA" id="ARBA00022679"/>
    </source>
</evidence>
<dbReference type="Pfam" id="PF03062">
    <property type="entry name" value="MBOAT"/>
    <property type="match status" value="1"/>
</dbReference>
<dbReference type="InterPro" id="IPR014371">
    <property type="entry name" value="Oat_ACAT_DAG_ARE"/>
</dbReference>
<dbReference type="EMBL" id="BGPR01000605">
    <property type="protein sequence ID" value="GBM28195.1"/>
    <property type="molecule type" value="Genomic_DNA"/>
</dbReference>
<keyword evidence="14" id="KW-1185">Reference proteome</keyword>
<evidence type="ECO:0000313" key="14">
    <source>
        <dbReference type="Proteomes" id="UP000499080"/>
    </source>
</evidence>
<protein>
    <recommendedName>
        <fullName evidence="9">O-acyltransferase</fullName>
    </recommendedName>
</protein>
<comment type="caution">
    <text evidence="13">The sequence shown here is derived from an EMBL/GenBank/DDBJ whole genome shotgun (WGS) entry which is preliminary data.</text>
</comment>
<feature type="region of interest" description="Disordered" evidence="11">
    <location>
        <begin position="58"/>
        <end position="78"/>
    </location>
</feature>
<evidence type="ECO:0000256" key="8">
    <source>
        <dbReference type="ARBA" id="ARBA00023315"/>
    </source>
</evidence>
<keyword evidence="7 9" id="KW-0472">Membrane</keyword>
<feature type="transmembrane region" description="Helical" evidence="12">
    <location>
        <begin position="179"/>
        <end position="202"/>
    </location>
</feature>
<dbReference type="AlphaFoldDB" id="A0A4Y2EJT5"/>
<dbReference type="Proteomes" id="UP000499080">
    <property type="component" value="Unassembled WGS sequence"/>
</dbReference>
<dbReference type="InterPro" id="IPR004299">
    <property type="entry name" value="MBOAT_fam"/>
</dbReference>
<evidence type="ECO:0000256" key="4">
    <source>
        <dbReference type="ARBA" id="ARBA00022692"/>
    </source>
</evidence>
<evidence type="ECO:0000256" key="5">
    <source>
        <dbReference type="ARBA" id="ARBA00022824"/>
    </source>
</evidence>
<dbReference type="GO" id="GO:0005789">
    <property type="term" value="C:endoplasmic reticulum membrane"/>
    <property type="evidence" value="ECO:0007669"/>
    <property type="project" value="UniProtKB-SubCell"/>
</dbReference>
<evidence type="ECO:0000313" key="13">
    <source>
        <dbReference type="EMBL" id="GBM28195.1"/>
    </source>
</evidence>
<dbReference type="GO" id="GO:0008374">
    <property type="term" value="F:O-acyltransferase activity"/>
    <property type="evidence" value="ECO:0007669"/>
    <property type="project" value="InterPro"/>
</dbReference>
<feature type="transmembrane region" description="Helical" evidence="12">
    <location>
        <begin position="433"/>
        <end position="452"/>
    </location>
</feature>
<feature type="active site" evidence="10">
    <location>
        <position position="423"/>
    </location>
</feature>
<evidence type="ECO:0000256" key="1">
    <source>
        <dbReference type="ARBA" id="ARBA00004477"/>
    </source>
</evidence>
<feature type="transmembrane region" description="Helical" evidence="12">
    <location>
        <begin position="410"/>
        <end position="427"/>
    </location>
</feature>
<feature type="transmembrane region" description="Helical" evidence="12">
    <location>
        <begin position="330"/>
        <end position="356"/>
    </location>
</feature>
<proteinExistence type="inferred from homology"/>
<dbReference type="PANTHER" id="PTHR10408:SF8">
    <property type="entry name" value="O-ACYLTRANSFERASE"/>
    <property type="match status" value="1"/>
</dbReference>
<keyword evidence="8 9" id="KW-0012">Acyltransferase</keyword>
<evidence type="ECO:0000256" key="10">
    <source>
        <dbReference type="PIRSR" id="PIRSR000439-1"/>
    </source>
</evidence>
<comment type="subcellular location">
    <subcellularLocation>
        <location evidence="1 9">Endoplasmic reticulum membrane</location>
        <topology evidence="1 9">Multi-pass membrane protein</topology>
    </subcellularLocation>
</comment>